<keyword evidence="1" id="KW-1133">Transmembrane helix</keyword>
<comment type="caution">
    <text evidence="3">The sequence shown here is derived from an EMBL/GenBank/DDBJ whole genome shotgun (WGS) entry which is preliminary data.</text>
</comment>
<proteinExistence type="predicted"/>
<dbReference type="Pfam" id="PF23741">
    <property type="entry name" value="DUF7164"/>
    <property type="match status" value="1"/>
</dbReference>
<evidence type="ECO:0000259" key="2">
    <source>
        <dbReference type="Pfam" id="PF23741"/>
    </source>
</evidence>
<feature type="domain" description="DUF7164" evidence="2">
    <location>
        <begin position="96"/>
        <end position="270"/>
    </location>
</feature>
<keyword evidence="1" id="KW-0472">Membrane</keyword>
<dbReference type="Proteomes" id="UP000663891">
    <property type="component" value="Unassembled WGS sequence"/>
</dbReference>
<gene>
    <name evidence="3" type="ORF">VCS650_LOCUS37561</name>
</gene>
<dbReference type="AlphaFoldDB" id="A0A815MHM4"/>
<keyword evidence="1" id="KW-0812">Transmembrane</keyword>
<evidence type="ECO:0000313" key="4">
    <source>
        <dbReference type="Proteomes" id="UP000663891"/>
    </source>
</evidence>
<feature type="transmembrane region" description="Helical" evidence="1">
    <location>
        <begin position="7"/>
        <end position="28"/>
    </location>
</feature>
<sequence length="402" mass="47030">MLRLKTVSSLLVYGAGTLVFLVFILHVFTPAYQPSDSEKKDSAQQDIGDYFLRQNGKKNKATTTTSSSGLKTIPPPLTVECPNKELTVEQYRIRSLVRGVIIRFPSFRSSYYFVQFRWFYRSWIEAEMFTLDRWRTDIIVIIDDHFSSETRKSLEHLNCHVDNKRTARRQTSRCIIVIHKSFAERSEIERQKYGVTYQQLNRTSKLQDNVDRIFAIHDCVSQLNNNNQTMYDFIMVTTMNTFLTTQFGKYVPVKCAFLLGTSPDYSTWFGQTDQIIEFTHTLLLTLKSPFRTRKNDTTNFPATIEILQQKFLFTENQVDIPCDSKITTYRTYVYLIKCYAHSTSLFSEKMFRQNAYDGYEKEPYNIYVAREYATLMALQSKVMTLDALRSLAVNVTRREVFT</sequence>
<reference evidence="3" key="1">
    <citation type="submission" date="2021-02" db="EMBL/GenBank/DDBJ databases">
        <authorList>
            <person name="Nowell W R."/>
        </authorList>
    </citation>
    <scope>NUCLEOTIDE SEQUENCE</scope>
</reference>
<dbReference type="EMBL" id="CAJNON010001026">
    <property type="protein sequence ID" value="CAF1418419.1"/>
    <property type="molecule type" value="Genomic_DNA"/>
</dbReference>
<dbReference type="InterPro" id="IPR055588">
    <property type="entry name" value="DUF7164"/>
</dbReference>
<evidence type="ECO:0000256" key="1">
    <source>
        <dbReference type="SAM" id="Phobius"/>
    </source>
</evidence>
<name>A0A815MHM4_9BILA</name>
<organism evidence="3 4">
    <name type="scientific">Adineta steineri</name>
    <dbReference type="NCBI Taxonomy" id="433720"/>
    <lineage>
        <taxon>Eukaryota</taxon>
        <taxon>Metazoa</taxon>
        <taxon>Spiralia</taxon>
        <taxon>Gnathifera</taxon>
        <taxon>Rotifera</taxon>
        <taxon>Eurotatoria</taxon>
        <taxon>Bdelloidea</taxon>
        <taxon>Adinetida</taxon>
        <taxon>Adinetidae</taxon>
        <taxon>Adineta</taxon>
    </lineage>
</organism>
<protein>
    <recommendedName>
        <fullName evidence="2">DUF7164 domain-containing protein</fullName>
    </recommendedName>
</protein>
<accession>A0A815MHM4</accession>
<evidence type="ECO:0000313" key="3">
    <source>
        <dbReference type="EMBL" id="CAF1418419.1"/>
    </source>
</evidence>
<dbReference type="OrthoDB" id="10001293at2759"/>